<evidence type="ECO:0000313" key="5">
    <source>
        <dbReference type="EMBL" id="PNJ19425.1"/>
    </source>
</evidence>
<accession>A0A2J8SFA7</accession>
<dbReference type="AlphaFoldDB" id="A0A2J8SFA7"/>
<evidence type="ECO:0000259" key="4">
    <source>
        <dbReference type="Pfam" id="PF13445"/>
    </source>
</evidence>
<dbReference type="SUPFAM" id="SSF57850">
    <property type="entry name" value="RING/U-box"/>
    <property type="match status" value="1"/>
</dbReference>
<sequence length="49" mass="5023">MAAQQQDGGGAAQLAGPAAEVDPLGRFTCPVCLEVYEKPVQVPCGHVNV</sequence>
<proteinExistence type="predicted"/>
<protein>
    <submittedName>
        <fullName evidence="5">RNF114 isoform 3</fullName>
    </submittedName>
</protein>
<feature type="domain" description="Zinc finger RING-type eukaryotic" evidence="4">
    <location>
        <begin position="29"/>
        <end position="47"/>
    </location>
</feature>
<evidence type="ECO:0000256" key="3">
    <source>
        <dbReference type="ARBA" id="ARBA00022833"/>
    </source>
</evidence>
<dbReference type="EMBL" id="NDHI03003576">
    <property type="protein sequence ID" value="PNJ19425.1"/>
    <property type="molecule type" value="Genomic_DNA"/>
</dbReference>
<dbReference type="InterPro" id="IPR027370">
    <property type="entry name" value="Znf-RING_euk"/>
</dbReference>
<dbReference type="GO" id="GO:0008270">
    <property type="term" value="F:zinc ion binding"/>
    <property type="evidence" value="ECO:0007669"/>
    <property type="project" value="UniProtKB-KW"/>
</dbReference>
<keyword evidence="3" id="KW-0862">Zinc</keyword>
<gene>
    <name evidence="5" type="ORF">CR201_G0043600</name>
</gene>
<keyword evidence="1" id="KW-0479">Metal-binding</keyword>
<dbReference type="Pfam" id="PF13445">
    <property type="entry name" value="zf-RING_UBOX"/>
    <property type="match status" value="1"/>
</dbReference>
<evidence type="ECO:0000256" key="2">
    <source>
        <dbReference type="ARBA" id="ARBA00022771"/>
    </source>
</evidence>
<reference evidence="5" key="1">
    <citation type="submission" date="2017-12" db="EMBL/GenBank/DDBJ databases">
        <title>High-resolution comparative analysis of great ape genomes.</title>
        <authorList>
            <person name="Pollen A."/>
            <person name="Hastie A."/>
            <person name="Hormozdiari F."/>
            <person name="Dougherty M."/>
            <person name="Liu R."/>
            <person name="Chaisson M."/>
            <person name="Hoppe E."/>
            <person name="Hill C."/>
            <person name="Pang A."/>
            <person name="Hillier L."/>
            <person name="Baker C."/>
            <person name="Armstrong J."/>
            <person name="Shendure J."/>
            <person name="Paten B."/>
            <person name="Wilson R."/>
            <person name="Chao H."/>
            <person name="Schneider V."/>
            <person name="Ventura M."/>
            <person name="Kronenberg Z."/>
            <person name="Murali S."/>
            <person name="Gordon D."/>
            <person name="Cantsilieris S."/>
            <person name="Munson K."/>
            <person name="Nelson B."/>
            <person name="Raja A."/>
            <person name="Underwood J."/>
            <person name="Diekhans M."/>
            <person name="Fiddes I."/>
            <person name="Haussler D."/>
            <person name="Eichler E."/>
        </authorList>
    </citation>
    <scope>NUCLEOTIDE SEQUENCE [LARGE SCALE GENOMIC DNA]</scope>
    <source>
        <strain evidence="5">Susie</strain>
    </source>
</reference>
<dbReference type="InterPro" id="IPR013083">
    <property type="entry name" value="Znf_RING/FYVE/PHD"/>
</dbReference>
<comment type="caution">
    <text evidence="5">The sequence shown here is derived from an EMBL/GenBank/DDBJ whole genome shotgun (WGS) entry which is preliminary data.</text>
</comment>
<evidence type="ECO:0000256" key="1">
    <source>
        <dbReference type="ARBA" id="ARBA00022723"/>
    </source>
</evidence>
<keyword evidence="2" id="KW-0863">Zinc-finger</keyword>
<name>A0A2J8SFA7_PONAB</name>
<organism evidence="5">
    <name type="scientific">Pongo abelii</name>
    <name type="common">Sumatran orangutan</name>
    <name type="synonym">Pongo pygmaeus abelii</name>
    <dbReference type="NCBI Taxonomy" id="9601"/>
    <lineage>
        <taxon>Eukaryota</taxon>
        <taxon>Metazoa</taxon>
        <taxon>Chordata</taxon>
        <taxon>Craniata</taxon>
        <taxon>Vertebrata</taxon>
        <taxon>Euteleostomi</taxon>
        <taxon>Mammalia</taxon>
        <taxon>Eutheria</taxon>
        <taxon>Euarchontoglires</taxon>
        <taxon>Primates</taxon>
        <taxon>Haplorrhini</taxon>
        <taxon>Catarrhini</taxon>
        <taxon>Hominidae</taxon>
        <taxon>Pongo</taxon>
    </lineage>
</organism>
<dbReference type="Gene3D" id="3.30.40.10">
    <property type="entry name" value="Zinc/RING finger domain, C3HC4 (zinc finger)"/>
    <property type="match status" value="1"/>
</dbReference>